<accession>A0A182IHQ6</accession>
<proteinExistence type="predicted"/>
<dbReference type="AlphaFoldDB" id="A0A182IHQ6"/>
<dbReference type="Proteomes" id="UP000075840">
    <property type="component" value="Unassembled WGS sequence"/>
</dbReference>
<reference evidence="1" key="1">
    <citation type="submission" date="2022-08" db="UniProtKB">
        <authorList>
            <consortium name="EnsemblMetazoa"/>
        </authorList>
    </citation>
    <scope>IDENTIFICATION</scope>
    <source>
        <strain evidence="1">Dongola</strain>
    </source>
</reference>
<keyword evidence="2" id="KW-1185">Reference proteome</keyword>
<evidence type="ECO:0000313" key="1">
    <source>
        <dbReference type="EnsemblMetazoa" id="AARA014980-PA"/>
    </source>
</evidence>
<evidence type="ECO:0000313" key="2">
    <source>
        <dbReference type="Proteomes" id="UP000075840"/>
    </source>
</evidence>
<dbReference type="VEuPathDB" id="VectorBase:AARA014980"/>
<sequence length="97" mass="10557">HSDHFATDAVFYIGLSYGADTCPVIHGTSLRLYSTSTVLVPLSSMALFPVIHCLWTVLSLYSTSTVLFPMIRSHGTPLRLYSTSTVRSPVSQFSGTS</sequence>
<dbReference type="EnsemblMetazoa" id="AARA014980-RA">
    <property type="protein sequence ID" value="AARA014980-PA"/>
    <property type="gene ID" value="AARA014980"/>
</dbReference>
<name>A0A182IHQ6_ANOAR</name>
<organism evidence="1 2">
    <name type="scientific">Anopheles arabiensis</name>
    <name type="common">Mosquito</name>
    <dbReference type="NCBI Taxonomy" id="7173"/>
    <lineage>
        <taxon>Eukaryota</taxon>
        <taxon>Metazoa</taxon>
        <taxon>Ecdysozoa</taxon>
        <taxon>Arthropoda</taxon>
        <taxon>Hexapoda</taxon>
        <taxon>Insecta</taxon>
        <taxon>Pterygota</taxon>
        <taxon>Neoptera</taxon>
        <taxon>Endopterygota</taxon>
        <taxon>Diptera</taxon>
        <taxon>Nematocera</taxon>
        <taxon>Culicoidea</taxon>
        <taxon>Culicidae</taxon>
        <taxon>Anophelinae</taxon>
        <taxon>Anopheles</taxon>
    </lineage>
</organism>
<protein>
    <submittedName>
        <fullName evidence="1">Uncharacterized protein</fullName>
    </submittedName>
</protein>
<dbReference type="EMBL" id="APCN01000799">
    <property type="status" value="NOT_ANNOTATED_CDS"/>
    <property type="molecule type" value="Genomic_DNA"/>
</dbReference>